<dbReference type="Pfam" id="PF00155">
    <property type="entry name" value="Aminotran_1_2"/>
    <property type="match status" value="1"/>
</dbReference>
<dbReference type="Gene3D" id="3.90.1150.10">
    <property type="entry name" value="Aspartate Aminotransferase, domain 1"/>
    <property type="match status" value="1"/>
</dbReference>
<dbReference type="GO" id="GO:0048472">
    <property type="term" value="F:threonine-phosphate decarboxylase activity"/>
    <property type="evidence" value="ECO:0007669"/>
    <property type="project" value="UniProtKB-EC"/>
</dbReference>
<dbReference type="InterPro" id="IPR005860">
    <property type="entry name" value="CobD"/>
</dbReference>
<comment type="catalytic activity">
    <reaction evidence="9">
        <text>O-phospho-L-threonine + H(+) = (R)-1-aminopropan-2-yl phosphate + CO2</text>
        <dbReference type="Rhea" id="RHEA:11492"/>
        <dbReference type="ChEBI" id="CHEBI:15378"/>
        <dbReference type="ChEBI" id="CHEBI:16526"/>
        <dbReference type="ChEBI" id="CHEBI:58563"/>
        <dbReference type="ChEBI" id="CHEBI:58675"/>
        <dbReference type="EC" id="4.1.1.81"/>
    </reaction>
</comment>
<dbReference type="InterPro" id="IPR004838">
    <property type="entry name" value="NHTrfase_class1_PyrdxlP-BS"/>
</dbReference>
<feature type="domain" description="Aminotransferase class I/classII large" evidence="10">
    <location>
        <begin position="66"/>
        <end position="308"/>
    </location>
</feature>
<dbReference type="EMBL" id="JBHSGA010000020">
    <property type="protein sequence ID" value="MFC4528623.1"/>
    <property type="molecule type" value="Genomic_DNA"/>
</dbReference>
<keyword evidence="5" id="KW-0169">Cobalamin biosynthesis</keyword>
<dbReference type="InterPro" id="IPR004839">
    <property type="entry name" value="Aminotransferase_I/II_large"/>
</dbReference>
<name>A0ABV9C768_9GAMM</name>
<protein>
    <recommendedName>
        <fullName evidence="4">threonine-phosphate decarboxylase</fullName>
        <ecNumber evidence="4">4.1.1.81</ecNumber>
    </recommendedName>
    <alternativeName>
        <fullName evidence="8">L-threonine-O-3-phosphate decarboxylase</fullName>
    </alternativeName>
</protein>
<evidence type="ECO:0000256" key="6">
    <source>
        <dbReference type="ARBA" id="ARBA00022898"/>
    </source>
</evidence>
<organism evidence="11 12">
    <name type="scientific">Dyella halodurans</name>
    <dbReference type="NCBI Taxonomy" id="1920171"/>
    <lineage>
        <taxon>Bacteria</taxon>
        <taxon>Pseudomonadati</taxon>
        <taxon>Pseudomonadota</taxon>
        <taxon>Gammaproteobacteria</taxon>
        <taxon>Lysobacterales</taxon>
        <taxon>Rhodanobacteraceae</taxon>
        <taxon>Dyella</taxon>
    </lineage>
</organism>
<accession>A0ABV9C768</accession>
<evidence type="ECO:0000256" key="1">
    <source>
        <dbReference type="ARBA" id="ARBA00001933"/>
    </source>
</evidence>
<dbReference type="NCBIfam" id="TIGR01140">
    <property type="entry name" value="L_thr_O3P_dcar"/>
    <property type="match status" value="1"/>
</dbReference>
<dbReference type="Proteomes" id="UP001595961">
    <property type="component" value="Unassembled WGS sequence"/>
</dbReference>
<dbReference type="PROSITE" id="PS00105">
    <property type="entry name" value="AA_TRANSFER_CLASS_1"/>
    <property type="match status" value="1"/>
</dbReference>
<keyword evidence="12" id="KW-1185">Reference proteome</keyword>
<evidence type="ECO:0000259" key="10">
    <source>
        <dbReference type="Pfam" id="PF00155"/>
    </source>
</evidence>
<evidence type="ECO:0000256" key="3">
    <source>
        <dbReference type="ARBA" id="ARBA00004953"/>
    </source>
</evidence>
<dbReference type="InterPro" id="IPR015421">
    <property type="entry name" value="PyrdxlP-dep_Trfase_major"/>
</dbReference>
<evidence type="ECO:0000256" key="4">
    <source>
        <dbReference type="ARBA" id="ARBA00012285"/>
    </source>
</evidence>
<evidence type="ECO:0000256" key="5">
    <source>
        <dbReference type="ARBA" id="ARBA00022573"/>
    </source>
</evidence>
<dbReference type="InterPro" id="IPR015424">
    <property type="entry name" value="PyrdxlP-dep_Trfase"/>
</dbReference>
<comment type="function">
    <text evidence="2">Decarboxylates L-threonine-O-3-phosphate to yield (R)-1-amino-2-propanol O-2-phosphate, the precursor for the linkage between the nucleotide loop and the corrin ring in cobalamin.</text>
</comment>
<dbReference type="InterPro" id="IPR015422">
    <property type="entry name" value="PyrdxlP-dep_Trfase_small"/>
</dbReference>
<evidence type="ECO:0000256" key="8">
    <source>
        <dbReference type="ARBA" id="ARBA00029996"/>
    </source>
</evidence>
<dbReference type="PANTHER" id="PTHR42885">
    <property type="entry name" value="HISTIDINOL-PHOSPHATE AMINOTRANSFERASE-RELATED"/>
    <property type="match status" value="1"/>
</dbReference>
<dbReference type="CDD" id="cd00609">
    <property type="entry name" value="AAT_like"/>
    <property type="match status" value="1"/>
</dbReference>
<dbReference type="PANTHER" id="PTHR42885:SF1">
    <property type="entry name" value="THREONINE-PHOSPHATE DECARBOXYLASE"/>
    <property type="match status" value="1"/>
</dbReference>
<dbReference type="EC" id="4.1.1.81" evidence="4"/>
<keyword evidence="7 11" id="KW-0456">Lyase</keyword>
<comment type="pathway">
    <text evidence="3">Cofactor biosynthesis; adenosylcobalamin biosynthesis.</text>
</comment>
<evidence type="ECO:0000313" key="12">
    <source>
        <dbReference type="Proteomes" id="UP001595961"/>
    </source>
</evidence>
<comment type="caution">
    <text evidence="11">The sequence shown here is derived from an EMBL/GenBank/DDBJ whole genome shotgun (WGS) entry which is preliminary data.</text>
</comment>
<reference evidence="12" key="1">
    <citation type="journal article" date="2019" name="Int. J. Syst. Evol. Microbiol.">
        <title>The Global Catalogue of Microorganisms (GCM) 10K type strain sequencing project: providing services to taxonomists for standard genome sequencing and annotation.</title>
        <authorList>
            <consortium name="The Broad Institute Genomics Platform"/>
            <consortium name="The Broad Institute Genome Sequencing Center for Infectious Disease"/>
            <person name="Wu L."/>
            <person name="Ma J."/>
        </authorList>
    </citation>
    <scope>NUCLEOTIDE SEQUENCE [LARGE SCALE GENOMIC DNA]</scope>
    <source>
        <strain evidence="12">CCM 4481</strain>
    </source>
</reference>
<dbReference type="SUPFAM" id="SSF53383">
    <property type="entry name" value="PLP-dependent transferases"/>
    <property type="match status" value="1"/>
</dbReference>
<evidence type="ECO:0000313" key="11">
    <source>
        <dbReference type="EMBL" id="MFC4528623.1"/>
    </source>
</evidence>
<proteinExistence type="predicted"/>
<evidence type="ECO:0000256" key="9">
    <source>
        <dbReference type="ARBA" id="ARBA00048531"/>
    </source>
</evidence>
<dbReference type="Gene3D" id="3.40.640.10">
    <property type="entry name" value="Type I PLP-dependent aspartate aminotransferase-like (Major domain)"/>
    <property type="match status" value="1"/>
</dbReference>
<evidence type="ECO:0000256" key="2">
    <source>
        <dbReference type="ARBA" id="ARBA00003444"/>
    </source>
</evidence>
<sequence length="332" mass="36347">MLEHGGRLHQAVITYGIAPADWLDLSTGISPHAWPVPELPAEAWQRLPEDDDGLVDVAQAYYGAPQLLPVAGSQAAIQALPSLRGPSRVGVIAPGYNEHAHAWRRAGHEVSCLSASSLLERVDGLDVIVLIHPNNPGGERFEREALLACHARLSARGGWLIVDEAFMDVTPEDSLSPFATRDDLVVLRSVGKFFGLAGIRAGFVCASRPLLDTLRDYLGPWTLSGPTRHVLKLALADRGWQTEARGWLRHRSARLAEVLRMHAITPTAGCALFHWWRDEQAPMWHHALAARGILTRLFDEPRSLRFGLPADEAGLLRLGEALASIRSMGLGR</sequence>
<gene>
    <name evidence="11" type="primary">cobD</name>
    <name evidence="11" type="ORF">ACFO5W_18410</name>
</gene>
<keyword evidence="6" id="KW-0663">Pyridoxal phosphate</keyword>
<comment type="cofactor">
    <cofactor evidence="1">
        <name>pyridoxal 5'-phosphate</name>
        <dbReference type="ChEBI" id="CHEBI:597326"/>
    </cofactor>
</comment>
<dbReference type="RefSeq" id="WP_266148032.1">
    <property type="nucleotide sequence ID" value="NZ_CP064028.1"/>
</dbReference>
<evidence type="ECO:0000256" key="7">
    <source>
        <dbReference type="ARBA" id="ARBA00023239"/>
    </source>
</evidence>